<dbReference type="PIRSF" id="PIRSF029895">
    <property type="entry name" value="SpoIV"/>
    <property type="match status" value="1"/>
</dbReference>
<evidence type="ECO:0000256" key="1">
    <source>
        <dbReference type="SAM" id="Phobius"/>
    </source>
</evidence>
<evidence type="ECO:0000313" key="3">
    <source>
        <dbReference type="Proteomes" id="UP000199545"/>
    </source>
</evidence>
<dbReference type="Proteomes" id="UP000199545">
    <property type="component" value="Unassembled WGS sequence"/>
</dbReference>
<feature type="transmembrane region" description="Helical" evidence="1">
    <location>
        <begin position="86"/>
        <end position="108"/>
    </location>
</feature>
<organism evidence="2 3">
    <name type="scientific">Thermoflavimicrobium dichotomicum</name>
    <dbReference type="NCBI Taxonomy" id="46223"/>
    <lineage>
        <taxon>Bacteria</taxon>
        <taxon>Bacillati</taxon>
        <taxon>Bacillota</taxon>
        <taxon>Bacilli</taxon>
        <taxon>Bacillales</taxon>
        <taxon>Thermoactinomycetaceae</taxon>
        <taxon>Thermoflavimicrobium</taxon>
    </lineage>
</organism>
<dbReference type="InterPro" id="IPR010690">
    <property type="entry name" value="YqfD"/>
</dbReference>
<keyword evidence="1" id="KW-0812">Transmembrane</keyword>
<dbReference type="RefSeq" id="WP_175482333.1">
    <property type="nucleotide sequence ID" value="NZ_FORR01000004.1"/>
</dbReference>
<dbReference type="EMBL" id="FORR01000004">
    <property type="protein sequence ID" value="SFJ08904.1"/>
    <property type="molecule type" value="Genomic_DNA"/>
</dbReference>
<sequence length="398" mass="46498">MPDIFQGKVKFVCRGEQLTAWLNVLIEHGVKAEDIYWVDKDRVELTLALPDFFRIIPFLRQYRIRIKILEKKGLPFLLQKIKRRKFFHIGFIFFIFILFAMSSFIWHIDIEGAEDFPTEHIRSILAEEGVFVGQFKYRLPNDRHLQERLLERLPEASWIGVRIEGTRAVITVVNKKKVDHLKKEQEEKGPVDLVSNKHAMIVDMQVERGRPVVDIYDVVQKGQLLVSGEYGNPEQPDTGKIVGAKGKVIGEVWYESEVTLPLIEERKEYTGQRDKVTHFFIGSKIFRNPFHRAMPLKRYETIQSMRSLYLGNWKLPFGLVDEERLEMRSVQYHRPLKEAIQLAIQRAKEELSINLGSEGRILTEKVLHQRIDNGKVYLKIHFDVLENIAVSQPILQGE</sequence>
<keyword evidence="1" id="KW-1133">Transmembrane helix</keyword>
<accession>A0A1I3NHT9</accession>
<protein>
    <submittedName>
        <fullName evidence="2">Similar to stage IV sporulation protein</fullName>
    </submittedName>
</protein>
<name>A0A1I3NHT9_9BACL</name>
<dbReference type="Pfam" id="PF06898">
    <property type="entry name" value="YqfD"/>
    <property type="match status" value="1"/>
</dbReference>
<keyword evidence="1" id="KW-0472">Membrane</keyword>
<proteinExistence type="predicted"/>
<gene>
    <name evidence="2" type="ORF">SAMN05421852_104152</name>
</gene>
<keyword evidence="3" id="KW-1185">Reference proteome</keyword>
<reference evidence="2 3" key="1">
    <citation type="submission" date="2016-10" db="EMBL/GenBank/DDBJ databases">
        <authorList>
            <person name="de Groot N.N."/>
        </authorList>
    </citation>
    <scope>NUCLEOTIDE SEQUENCE [LARGE SCALE GENOMIC DNA]</scope>
    <source>
        <strain evidence="2 3">DSM 44778</strain>
    </source>
</reference>
<evidence type="ECO:0000313" key="2">
    <source>
        <dbReference type="EMBL" id="SFJ08904.1"/>
    </source>
</evidence>
<dbReference type="AlphaFoldDB" id="A0A1I3NHT9"/>
<dbReference type="NCBIfam" id="TIGR02876">
    <property type="entry name" value="spore_yqfD"/>
    <property type="match status" value="1"/>
</dbReference>
<dbReference type="STRING" id="46223.SAMN05421852_104152"/>